<protein>
    <submittedName>
        <fullName evidence="1">Uncharacterized protein</fullName>
    </submittedName>
</protein>
<proteinExistence type="predicted"/>
<evidence type="ECO:0000313" key="2">
    <source>
        <dbReference type="Proteomes" id="UP001060085"/>
    </source>
</evidence>
<name>A0ACC0A2Z7_CATRO</name>
<comment type="caution">
    <text evidence="1">The sequence shown here is derived from an EMBL/GenBank/DDBJ whole genome shotgun (WGS) entry which is preliminary data.</text>
</comment>
<gene>
    <name evidence="1" type="ORF">M9H77_31640</name>
</gene>
<dbReference type="Proteomes" id="UP001060085">
    <property type="component" value="Linkage Group LG07"/>
</dbReference>
<reference evidence="2" key="1">
    <citation type="journal article" date="2023" name="Nat. Plants">
        <title>Single-cell RNA sequencing provides a high-resolution roadmap for understanding the multicellular compartmentation of specialized metabolism.</title>
        <authorList>
            <person name="Sun S."/>
            <person name="Shen X."/>
            <person name="Li Y."/>
            <person name="Li Y."/>
            <person name="Wang S."/>
            <person name="Li R."/>
            <person name="Zhang H."/>
            <person name="Shen G."/>
            <person name="Guo B."/>
            <person name="Wei J."/>
            <person name="Xu J."/>
            <person name="St-Pierre B."/>
            <person name="Chen S."/>
            <person name="Sun C."/>
        </authorList>
    </citation>
    <scope>NUCLEOTIDE SEQUENCE [LARGE SCALE GENOMIC DNA]</scope>
</reference>
<accession>A0ACC0A2Z7</accession>
<organism evidence="1 2">
    <name type="scientific">Catharanthus roseus</name>
    <name type="common">Madagascar periwinkle</name>
    <name type="synonym">Vinca rosea</name>
    <dbReference type="NCBI Taxonomy" id="4058"/>
    <lineage>
        <taxon>Eukaryota</taxon>
        <taxon>Viridiplantae</taxon>
        <taxon>Streptophyta</taxon>
        <taxon>Embryophyta</taxon>
        <taxon>Tracheophyta</taxon>
        <taxon>Spermatophyta</taxon>
        <taxon>Magnoliopsida</taxon>
        <taxon>eudicotyledons</taxon>
        <taxon>Gunneridae</taxon>
        <taxon>Pentapetalae</taxon>
        <taxon>asterids</taxon>
        <taxon>lamiids</taxon>
        <taxon>Gentianales</taxon>
        <taxon>Apocynaceae</taxon>
        <taxon>Rauvolfioideae</taxon>
        <taxon>Vinceae</taxon>
        <taxon>Catharanthinae</taxon>
        <taxon>Catharanthus</taxon>
    </lineage>
</organism>
<sequence>MYVQGNANGNSNNKASVGNLNDARHNVMQHSHSSSMNMTIGVSGITNGLTNEQYEKLIFLLKNIQLQGTSPVVNQTMAYQATSNDALGKSSHSFSPL</sequence>
<keyword evidence="2" id="KW-1185">Reference proteome</keyword>
<evidence type="ECO:0000313" key="1">
    <source>
        <dbReference type="EMBL" id="KAI5654453.1"/>
    </source>
</evidence>
<dbReference type="EMBL" id="CM044707">
    <property type="protein sequence ID" value="KAI5654453.1"/>
    <property type="molecule type" value="Genomic_DNA"/>
</dbReference>